<evidence type="ECO:0000256" key="2">
    <source>
        <dbReference type="SAM" id="Phobius"/>
    </source>
</evidence>
<dbReference type="Proteomes" id="UP000721954">
    <property type="component" value="Unassembled WGS sequence"/>
</dbReference>
<dbReference type="GeneID" id="96263199"/>
<feature type="compositionally biased region" description="Basic and acidic residues" evidence="1">
    <location>
        <begin position="7"/>
        <end position="22"/>
    </location>
</feature>
<feature type="region of interest" description="Disordered" evidence="1">
    <location>
        <begin position="123"/>
        <end position="149"/>
    </location>
</feature>
<feature type="compositionally biased region" description="Basic and acidic residues" evidence="1">
    <location>
        <begin position="139"/>
        <end position="149"/>
    </location>
</feature>
<protein>
    <submittedName>
        <fullName evidence="3">Phage holin family protein</fullName>
    </submittedName>
</protein>
<keyword evidence="2" id="KW-1133">Transmembrane helix</keyword>
<dbReference type="EMBL" id="JAFFZM010000029">
    <property type="protein sequence ID" value="MBO8202826.1"/>
    <property type="molecule type" value="Genomic_DNA"/>
</dbReference>
<feature type="region of interest" description="Disordered" evidence="1">
    <location>
        <begin position="1"/>
        <end position="26"/>
    </location>
</feature>
<feature type="transmembrane region" description="Helical" evidence="2">
    <location>
        <begin position="95"/>
        <end position="116"/>
    </location>
</feature>
<accession>A0ABS3Y5A7</accession>
<keyword evidence="2" id="KW-0472">Membrane</keyword>
<organism evidence="3 4">
    <name type="scientific">Streptomyces smyrnaeus</name>
    <dbReference type="NCBI Taxonomy" id="1387713"/>
    <lineage>
        <taxon>Bacteria</taxon>
        <taxon>Bacillati</taxon>
        <taxon>Actinomycetota</taxon>
        <taxon>Actinomycetes</taxon>
        <taxon>Kitasatosporales</taxon>
        <taxon>Streptomycetaceae</taxon>
        <taxon>Streptomyces</taxon>
    </lineage>
</organism>
<proteinExistence type="predicted"/>
<gene>
    <name evidence="3" type="ORF">JW613_31795</name>
</gene>
<dbReference type="InterPro" id="IPR009937">
    <property type="entry name" value="Phage_holin_3_6"/>
</dbReference>
<feature type="transmembrane region" description="Helical" evidence="2">
    <location>
        <begin position="60"/>
        <end position="89"/>
    </location>
</feature>
<dbReference type="RefSeq" id="WP_209214328.1">
    <property type="nucleotide sequence ID" value="NZ_JAFFZM010000029.1"/>
</dbReference>
<reference evidence="3 4" key="1">
    <citation type="submission" date="2021-02" db="EMBL/GenBank/DDBJ databases">
        <title>Streptomyces spirodelae sp. nov., isolated from duckweed.</title>
        <authorList>
            <person name="Saimee Y."/>
            <person name="Duangmal K."/>
        </authorList>
    </citation>
    <scope>NUCLEOTIDE SEQUENCE [LARGE SCALE GENOMIC DNA]</scope>
    <source>
        <strain evidence="3 4">DSM 42105</strain>
    </source>
</reference>
<dbReference type="Pfam" id="PF07332">
    <property type="entry name" value="Phage_holin_3_6"/>
    <property type="match status" value="1"/>
</dbReference>
<evidence type="ECO:0000256" key="1">
    <source>
        <dbReference type="SAM" id="MobiDB-lite"/>
    </source>
</evidence>
<name>A0ABS3Y5A7_9ACTN</name>
<keyword evidence="4" id="KW-1185">Reference proteome</keyword>
<keyword evidence="2" id="KW-0812">Transmembrane</keyword>
<evidence type="ECO:0000313" key="3">
    <source>
        <dbReference type="EMBL" id="MBO8202826.1"/>
    </source>
</evidence>
<sequence length="149" mass="15579">MTTTHEAPPRTDTATETRRNTAADESVSHLVQQASGQISQLMRQELRLAQTEMQQKGKRFGLGGGMFGGAGLMGFIALQALAATAIVALDLVLPLWLAALVVTAALAVIAGVLAIAGKGQIKKGTPPAPERTVASVKADVAEVKERSHR</sequence>
<evidence type="ECO:0000313" key="4">
    <source>
        <dbReference type="Proteomes" id="UP000721954"/>
    </source>
</evidence>
<comment type="caution">
    <text evidence="3">The sequence shown here is derived from an EMBL/GenBank/DDBJ whole genome shotgun (WGS) entry which is preliminary data.</text>
</comment>